<keyword evidence="7" id="KW-0131">Cell cycle</keyword>
<feature type="compositionally biased region" description="Basic and acidic residues" evidence="10">
    <location>
        <begin position="300"/>
        <end position="323"/>
    </location>
</feature>
<evidence type="ECO:0008006" key="15">
    <source>
        <dbReference type="Google" id="ProtNLM"/>
    </source>
</evidence>
<feature type="compositionally biased region" description="Basic and acidic residues" evidence="10">
    <location>
        <begin position="635"/>
        <end position="656"/>
    </location>
</feature>
<feature type="compositionally biased region" description="Low complexity" evidence="10">
    <location>
        <begin position="617"/>
        <end position="630"/>
    </location>
</feature>
<keyword evidence="6 9" id="KW-0175">Coiled coil</keyword>
<name>A0AAE0DIJ6_9LECA</name>
<feature type="coiled-coil region" evidence="9">
    <location>
        <begin position="48"/>
        <end position="75"/>
    </location>
</feature>
<evidence type="ECO:0000259" key="11">
    <source>
        <dbReference type="Pfam" id="PF07557"/>
    </source>
</evidence>
<sequence length="770" mass="84386">MARLNEPAQPALESVDALKRRFVRQNREIARYVVLPSPVGLADCVRANSTQSIRIRNLENEVSRLLAENVSLREQIIKLHYEVEKNTSQSIQDNVDSVKAKLEAKLAELGGLVKELGEVQRNTNKGRKQRRKSANQNSPKRSPDQRNWKNALSLSEATRGADGRLPPIVEDKYYPRRTMDAEELLGVFADPANVTDSPDLGPPPVAHFDEGDPIKFDPRPERSISRASSESTEGSQPTLPANLETRKKRRESSHHRDIGEQKSTAKSSQQATSRDPDVATGQPLKSGAKRKLNVRDEEDQPVRFDDPEKEAFQFNRKIADSRTNESTAAKPNISRTSKPGRDKANQVATGGSQVRKDRAAETPAIATTNNRKALGPKSVNSDPLNSPVRMSNNGKDKAAEAKNDLAKIVRERNRLKEKTQATKPTAKTKDQEPASTAKVTARAAEPPPETPAPLPNDLFSPVSSEPSAARAESCDTPPPPDLGPDTGTGSFGRASRRPRGTVNYAQPNLRDKMRRPTKDLADAVGAEERLRQANLRTEGGESSSVVIKQEEIADALPVWKTNEFKESQRVREEPASPLSNKTGGSAMDLPGSVITERRRRSIFPTCNGDTSDPGKPSSAASAIAALTAGSHRSKRREEDKTSADTIGKDKTHEQTERPSIYDFTESSPDPGGYSSDKDLMEKSSKSMRSSRRHSSVPASSEQGPGSFSISRRGERRRESLLGGRREEGGGHRDEPQLSRTKSVLEFGAGSEDVALGRGERAASRRRSMML</sequence>
<evidence type="ECO:0000256" key="4">
    <source>
        <dbReference type="ARBA" id="ARBA00022618"/>
    </source>
</evidence>
<feature type="compositionally biased region" description="Basic and acidic residues" evidence="10">
    <location>
        <begin position="563"/>
        <end position="574"/>
    </location>
</feature>
<feature type="domain" description="Shugoshin N-terminal coiled-coil" evidence="12">
    <location>
        <begin position="45"/>
        <end position="77"/>
    </location>
</feature>
<keyword evidence="5" id="KW-0159">Chromosome partition</keyword>
<feature type="compositionally biased region" description="Polar residues" evidence="10">
    <location>
        <begin position="378"/>
        <end position="393"/>
    </location>
</feature>
<feature type="region of interest" description="Disordered" evidence="10">
    <location>
        <begin position="117"/>
        <end position="168"/>
    </location>
</feature>
<dbReference type="AlphaFoldDB" id="A0AAE0DIJ6"/>
<evidence type="ECO:0000256" key="8">
    <source>
        <dbReference type="ARBA" id="ARBA00023328"/>
    </source>
</evidence>
<evidence type="ECO:0000313" key="14">
    <source>
        <dbReference type="Proteomes" id="UP001276659"/>
    </source>
</evidence>
<evidence type="ECO:0000313" key="13">
    <source>
        <dbReference type="EMBL" id="KAK3170876.1"/>
    </source>
</evidence>
<comment type="similarity">
    <text evidence="2">Belongs to the shugoshin family.</text>
</comment>
<feature type="compositionally biased region" description="Basic residues" evidence="10">
    <location>
        <begin position="124"/>
        <end position="133"/>
    </location>
</feature>
<feature type="domain" description="Shugoshin C-terminal" evidence="11">
    <location>
        <begin position="492"/>
        <end position="515"/>
    </location>
</feature>
<evidence type="ECO:0000256" key="6">
    <source>
        <dbReference type="ARBA" id="ARBA00023054"/>
    </source>
</evidence>
<dbReference type="Pfam" id="PF07558">
    <property type="entry name" value="Shugoshin_N"/>
    <property type="match status" value="1"/>
</dbReference>
<dbReference type="GO" id="GO:0051301">
    <property type="term" value="P:cell division"/>
    <property type="evidence" value="ECO:0007669"/>
    <property type="project" value="UniProtKB-KW"/>
</dbReference>
<feature type="region of interest" description="Disordered" evidence="10">
    <location>
        <begin position="563"/>
        <end position="770"/>
    </location>
</feature>
<comment type="caution">
    <text evidence="13">The sequence shown here is derived from an EMBL/GenBank/DDBJ whole genome shotgun (WGS) entry which is preliminary data.</text>
</comment>
<feature type="compositionally biased region" description="Polar residues" evidence="10">
    <location>
        <begin position="225"/>
        <end position="239"/>
    </location>
</feature>
<feature type="compositionally biased region" description="Basic and acidic residues" evidence="10">
    <location>
        <begin position="394"/>
        <end position="420"/>
    </location>
</feature>
<evidence type="ECO:0000256" key="7">
    <source>
        <dbReference type="ARBA" id="ARBA00023306"/>
    </source>
</evidence>
<dbReference type="EMBL" id="JASNWA010000008">
    <property type="protein sequence ID" value="KAK3170876.1"/>
    <property type="molecule type" value="Genomic_DNA"/>
</dbReference>
<evidence type="ECO:0000256" key="9">
    <source>
        <dbReference type="SAM" id="Coils"/>
    </source>
</evidence>
<dbReference type="GO" id="GO:0005634">
    <property type="term" value="C:nucleus"/>
    <property type="evidence" value="ECO:0007669"/>
    <property type="project" value="InterPro"/>
</dbReference>
<dbReference type="GO" id="GO:0000779">
    <property type="term" value="C:condensed chromosome, centromeric region"/>
    <property type="evidence" value="ECO:0007669"/>
    <property type="project" value="UniProtKB-ARBA"/>
</dbReference>
<dbReference type="InterPro" id="IPR011515">
    <property type="entry name" value="Shugoshin_C"/>
</dbReference>
<comment type="subcellular location">
    <subcellularLocation>
        <location evidence="1">Chromosome</location>
        <location evidence="1">Centromere</location>
    </subcellularLocation>
</comment>
<evidence type="ECO:0000256" key="5">
    <source>
        <dbReference type="ARBA" id="ARBA00022829"/>
    </source>
</evidence>
<keyword evidence="14" id="KW-1185">Reference proteome</keyword>
<dbReference type="Proteomes" id="UP001276659">
    <property type="component" value="Unassembled WGS sequence"/>
</dbReference>
<dbReference type="GO" id="GO:0045132">
    <property type="term" value="P:meiotic chromosome segregation"/>
    <property type="evidence" value="ECO:0007669"/>
    <property type="project" value="InterPro"/>
</dbReference>
<evidence type="ECO:0000256" key="1">
    <source>
        <dbReference type="ARBA" id="ARBA00004584"/>
    </source>
</evidence>
<evidence type="ECO:0000256" key="2">
    <source>
        <dbReference type="ARBA" id="ARBA00010845"/>
    </source>
</evidence>
<evidence type="ECO:0000259" key="12">
    <source>
        <dbReference type="Pfam" id="PF07558"/>
    </source>
</evidence>
<proteinExistence type="inferred from homology"/>
<feature type="compositionally biased region" description="Polar residues" evidence="10">
    <location>
        <begin position="324"/>
        <end position="337"/>
    </location>
</feature>
<gene>
    <name evidence="13" type="ORF">OEA41_002960</name>
</gene>
<feature type="compositionally biased region" description="Basic and acidic residues" evidence="10">
    <location>
        <begin position="509"/>
        <end position="526"/>
    </location>
</feature>
<accession>A0AAE0DIJ6</accession>
<keyword evidence="8" id="KW-0137">Centromere</keyword>
<feature type="compositionally biased region" description="Basic and acidic residues" evidence="10">
    <location>
        <begin position="207"/>
        <end position="224"/>
    </location>
</feature>
<evidence type="ECO:0000256" key="10">
    <source>
        <dbReference type="SAM" id="MobiDB-lite"/>
    </source>
</evidence>
<organism evidence="13 14">
    <name type="scientific">Lepraria neglecta</name>
    <dbReference type="NCBI Taxonomy" id="209136"/>
    <lineage>
        <taxon>Eukaryota</taxon>
        <taxon>Fungi</taxon>
        <taxon>Dikarya</taxon>
        <taxon>Ascomycota</taxon>
        <taxon>Pezizomycotina</taxon>
        <taxon>Lecanoromycetes</taxon>
        <taxon>OSLEUM clade</taxon>
        <taxon>Lecanoromycetidae</taxon>
        <taxon>Lecanorales</taxon>
        <taxon>Lecanorineae</taxon>
        <taxon>Stereocaulaceae</taxon>
        <taxon>Lepraria</taxon>
    </lineage>
</organism>
<dbReference type="Pfam" id="PF07557">
    <property type="entry name" value="Shugoshin_C"/>
    <property type="match status" value="1"/>
</dbReference>
<keyword evidence="3" id="KW-0158">Chromosome</keyword>
<evidence type="ECO:0000256" key="3">
    <source>
        <dbReference type="ARBA" id="ARBA00022454"/>
    </source>
</evidence>
<feature type="region of interest" description="Disordered" evidence="10">
    <location>
        <begin position="193"/>
        <end position="526"/>
    </location>
</feature>
<reference evidence="13" key="1">
    <citation type="submission" date="2022-11" db="EMBL/GenBank/DDBJ databases">
        <title>Chromosomal genome sequence assembly and mating type (MAT) locus characterization of the leprose asexual lichenized fungus Lepraria neglecta (Nyl.) Erichsen.</title>
        <authorList>
            <person name="Allen J.L."/>
            <person name="Pfeffer B."/>
        </authorList>
    </citation>
    <scope>NUCLEOTIDE SEQUENCE</scope>
    <source>
        <strain evidence="13">Allen 5258</strain>
    </source>
</reference>
<keyword evidence="4" id="KW-0132">Cell division</keyword>
<protein>
    <recommendedName>
        <fullName evidence="15">Shugoshin C-terminal domain-containing protein</fullName>
    </recommendedName>
</protein>
<feature type="compositionally biased region" description="Polar residues" evidence="10">
    <location>
        <begin position="261"/>
        <end position="273"/>
    </location>
</feature>
<feature type="compositionally biased region" description="Pro residues" evidence="10">
    <location>
        <begin position="445"/>
        <end position="454"/>
    </location>
</feature>
<dbReference type="InterPro" id="IPR011516">
    <property type="entry name" value="Shugoshin_N"/>
</dbReference>
<feature type="compositionally biased region" description="Basic and acidic residues" evidence="10">
    <location>
        <begin position="675"/>
        <end position="684"/>
    </location>
</feature>
<feature type="compositionally biased region" description="Basic and acidic residues" evidence="10">
    <location>
        <begin position="711"/>
        <end position="736"/>
    </location>
</feature>